<name>A0A1M5WXC9_9VIBR</name>
<dbReference type="Proteomes" id="UP000184608">
    <property type="component" value="Unassembled WGS sequence"/>
</dbReference>
<dbReference type="GO" id="GO:0006508">
    <property type="term" value="P:proteolysis"/>
    <property type="evidence" value="ECO:0007669"/>
    <property type="project" value="UniProtKB-KW"/>
</dbReference>
<organism evidence="7 8">
    <name type="scientific">Vibrio aerogenes CECT 7868</name>
    <dbReference type="NCBI Taxonomy" id="1216006"/>
    <lineage>
        <taxon>Bacteria</taxon>
        <taxon>Pseudomonadati</taxon>
        <taxon>Pseudomonadota</taxon>
        <taxon>Gammaproteobacteria</taxon>
        <taxon>Vibrionales</taxon>
        <taxon>Vibrionaceae</taxon>
        <taxon>Vibrio</taxon>
    </lineage>
</organism>
<dbReference type="InterPro" id="IPR018114">
    <property type="entry name" value="TRYPSIN_HIS"/>
</dbReference>
<reference evidence="7 8" key="1">
    <citation type="submission" date="2016-11" db="EMBL/GenBank/DDBJ databases">
        <authorList>
            <person name="Jaros S."/>
            <person name="Januszkiewicz K."/>
            <person name="Wedrychowicz H."/>
        </authorList>
    </citation>
    <scope>NUCLEOTIDE SEQUENCE [LARGE SCALE GENOMIC DNA]</scope>
    <source>
        <strain evidence="7 8">CECT 7868</strain>
    </source>
</reference>
<gene>
    <name evidence="7" type="ORF">VA7868_00913</name>
</gene>
<keyword evidence="3" id="KW-1015">Disulfide bond</keyword>
<dbReference type="PROSITE" id="PS00135">
    <property type="entry name" value="TRYPSIN_SER"/>
    <property type="match status" value="1"/>
</dbReference>
<dbReference type="PROSITE" id="PS50240">
    <property type="entry name" value="TRYPSIN_DOM"/>
    <property type="match status" value="1"/>
</dbReference>
<sequence>MRIKRTISILAGSILAATQTASAGNIHSEVARIVNGSESSTSQWPFMTALVMKDTSAAMSQFCGGSFIGGRYVLTAAHCVEGLKAGEIDVSIGLTHLSQEKTEARRVGVQAIYTHDDYGNSANDIAVLELEETVDASSIALASQADAGALIAGDAMTVIGWGNKSATGSDFPETLNYVSMPFVDLSTCQALGGNYAGIGEDSLCVGLKQGGKDACQGDSGGPLVREVNGHYKQFGIVSWGAGCAQPDAYGVYTNVGYFSGNGWLGKFTSGVSFTQKTRLTARNINSALRLPVRNLGSEPFEITRIEAPEGVFIVGNSCFSTLYQNSDCEIDVKVNPDLVDPDVNTISVQVYTSHSKADELKMNLIFAQ</sequence>
<accession>A0A1M5WXC9</accession>
<dbReference type="CDD" id="cd00190">
    <property type="entry name" value="Tryp_SPc"/>
    <property type="match status" value="1"/>
</dbReference>
<dbReference type="InterPro" id="IPR033116">
    <property type="entry name" value="TRYPSIN_SER"/>
</dbReference>
<protein>
    <submittedName>
        <fullName evidence="7">Trypsin</fullName>
        <ecNumber evidence="7">3.4.21.4</ecNumber>
    </submittedName>
</protein>
<evidence type="ECO:0000256" key="3">
    <source>
        <dbReference type="ARBA" id="ARBA00023157"/>
    </source>
</evidence>
<feature type="signal peptide" evidence="5">
    <location>
        <begin position="1"/>
        <end position="23"/>
    </location>
</feature>
<keyword evidence="4" id="KW-0720">Serine protease</keyword>
<evidence type="ECO:0000256" key="2">
    <source>
        <dbReference type="ARBA" id="ARBA00022801"/>
    </source>
</evidence>
<dbReference type="InterPro" id="IPR001314">
    <property type="entry name" value="Peptidase_S1A"/>
</dbReference>
<dbReference type="FunFam" id="2.40.10.10:FF:000002">
    <property type="entry name" value="Transmembrane protease serine"/>
    <property type="match status" value="1"/>
</dbReference>
<dbReference type="GO" id="GO:0005615">
    <property type="term" value="C:extracellular space"/>
    <property type="evidence" value="ECO:0007669"/>
    <property type="project" value="TreeGrafter"/>
</dbReference>
<keyword evidence="2 4" id="KW-0378">Hydrolase</keyword>
<feature type="chain" id="PRO_5012409560" evidence="5">
    <location>
        <begin position="24"/>
        <end position="368"/>
    </location>
</feature>
<evidence type="ECO:0000256" key="5">
    <source>
        <dbReference type="SAM" id="SignalP"/>
    </source>
</evidence>
<dbReference type="PANTHER" id="PTHR24264:SF83">
    <property type="entry name" value="COMPLEMENT FACTOR I"/>
    <property type="match status" value="1"/>
</dbReference>
<dbReference type="EMBL" id="FQXZ01000007">
    <property type="protein sequence ID" value="SHH92249.1"/>
    <property type="molecule type" value="Genomic_DNA"/>
</dbReference>
<dbReference type="OrthoDB" id="9813836at2"/>
<dbReference type="PROSITE" id="PS00134">
    <property type="entry name" value="TRYPSIN_HIS"/>
    <property type="match status" value="1"/>
</dbReference>
<dbReference type="InterPro" id="IPR050127">
    <property type="entry name" value="Serine_Proteases_S1"/>
</dbReference>
<dbReference type="InterPro" id="IPR043504">
    <property type="entry name" value="Peptidase_S1_PA_chymotrypsin"/>
</dbReference>
<proteinExistence type="predicted"/>
<dbReference type="InterPro" id="IPR001254">
    <property type="entry name" value="Trypsin_dom"/>
</dbReference>
<dbReference type="EC" id="3.4.21.4" evidence="7"/>
<dbReference type="Pfam" id="PF00089">
    <property type="entry name" value="Trypsin"/>
    <property type="match status" value="1"/>
</dbReference>
<keyword evidence="1 4" id="KW-0645">Protease</keyword>
<dbReference type="STRING" id="1216006.VA7868_00913"/>
<evidence type="ECO:0000256" key="4">
    <source>
        <dbReference type="RuleBase" id="RU363034"/>
    </source>
</evidence>
<dbReference type="InterPro" id="IPR009003">
    <property type="entry name" value="Peptidase_S1_PA"/>
</dbReference>
<feature type="domain" description="Peptidase S1" evidence="6">
    <location>
        <begin position="33"/>
        <end position="269"/>
    </location>
</feature>
<dbReference type="SMART" id="SM00020">
    <property type="entry name" value="Tryp_SPc"/>
    <property type="match status" value="1"/>
</dbReference>
<evidence type="ECO:0000313" key="7">
    <source>
        <dbReference type="EMBL" id="SHH92249.1"/>
    </source>
</evidence>
<dbReference type="Gene3D" id="2.40.10.10">
    <property type="entry name" value="Trypsin-like serine proteases"/>
    <property type="match status" value="1"/>
</dbReference>
<dbReference type="SUPFAM" id="SSF50494">
    <property type="entry name" value="Trypsin-like serine proteases"/>
    <property type="match status" value="1"/>
</dbReference>
<evidence type="ECO:0000259" key="6">
    <source>
        <dbReference type="PROSITE" id="PS50240"/>
    </source>
</evidence>
<dbReference type="PRINTS" id="PR00722">
    <property type="entry name" value="CHYMOTRYPSIN"/>
</dbReference>
<keyword evidence="8" id="KW-1185">Reference proteome</keyword>
<keyword evidence="5" id="KW-0732">Signal</keyword>
<dbReference type="PANTHER" id="PTHR24264">
    <property type="entry name" value="TRYPSIN-RELATED"/>
    <property type="match status" value="1"/>
</dbReference>
<evidence type="ECO:0000256" key="1">
    <source>
        <dbReference type="ARBA" id="ARBA00022670"/>
    </source>
</evidence>
<dbReference type="RefSeq" id="WP_073602659.1">
    <property type="nucleotide sequence ID" value="NZ_FQXZ01000007.1"/>
</dbReference>
<dbReference type="AlphaFoldDB" id="A0A1M5WXC9"/>
<evidence type="ECO:0000313" key="8">
    <source>
        <dbReference type="Proteomes" id="UP000184608"/>
    </source>
</evidence>
<dbReference type="GO" id="GO:0004252">
    <property type="term" value="F:serine-type endopeptidase activity"/>
    <property type="evidence" value="ECO:0007669"/>
    <property type="project" value="UniProtKB-EC"/>
</dbReference>